<evidence type="ECO:0000259" key="3">
    <source>
        <dbReference type="PROSITE" id="PS50943"/>
    </source>
</evidence>
<evidence type="ECO:0000256" key="2">
    <source>
        <dbReference type="SAM" id="Phobius"/>
    </source>
</evidence>
<reference evidence="4" key="1">
    <citation type="journal article" date="2014" name="Int. J. Syst. Evol. Microbiol.">
        <title>Complete genome sequence of Corynebacterium casei LMG S-19264T (=DSM 44701T), isolated from a smear-ripened cheese.</title>
        <authorList>
            <consortium name="US DOE Joint Genome Institute (JGI-PGF)"/>
            <person name="Walter F."/>
            <person name="Albersmeier A."/>
            <person name="Kalinowski J."/>
            <person name="Ruckert C."/>
        </authorList>
    </citation>
    <scope>NUCLEOTIDE SEQUENCE</scope>
    <source>
        <strain evidence="4">CGMCC 4.7679</strain>
    </source>
</reference>
<dbReference type="PROSITE" id="PS50943">
    <property type="entry name" value="HTH_CROC1"/>
    <property type="match status" value="1"/>
</dbReference>
<dbReference type="Pfam" id="PF13560">
    <property type="entry name" value="HTH_31"/>
    <property type="match status" value="1"/>
</dbReference>
<keyword evidence="2" id="KW-0812">Transmembrane</keyword>
<keyword evidence="2" id="KW-0472">Membrane</keyword>
<dbReference type="SUPFAM" id="SSF47413">
    <property type="entry name" value="lambda repressor-like DNA-binding domains"/>
    <property type="match status" value="1"/>
</dbReference>
<comment type="caution">
    <text evidence="4">The sequence shown here is derived from an EMBL/GenBank/DDBJ whole genome shotgun (WGS) entry which is preliminary data.</text>
</comment>
<dbReference type="AlphaFoldDB" id="A0A8H9IR48"/>
<dbReference type="OrthoDB" id="3538827at2"/>
<evidence type="ECO:0000313" key="5">
    <source>
        <dbReference type="Proteomes" id="UP000658656"/>
    </source>
</evidence>
<dbReference type="SMART" id="SM00530">
    <property type="entry name" value="HTH_XRE"/>
    <property type="match status" value="1"/>
</dbReference>
<feature type="domain" description="HTH cro/C1-type" evidence="3">
    <location>
        <begin position="18"/>
        <end position="72"/>
    </location>
</feature>
<dbReference type="CDD" id="cd00093">
    <property type="entry name" value="HTH_XRE"/>
    <property type="match status" value="1"/>
</dbReference>
<sequence>MTRERSVVPAREQLGEQLRRLRTRSGKSLKQLEKTVHASDSSLSRYLSGATVPPWPVVEQLCREADEDTAALRPLWEQAAGEAPEPTPDAPERKPWRARHPAWFLAAVVAATAVVFAAAGLVAGAELFPRVVVAPAATQDKVCADWPWPDGPGQEVEAPARPNAVDHQPVVALEQAMVGGVWMVFAHLTGAAYGDRVWLDVTADDGATWNQCGPFLVTGPSAVTRAHALDPRLEFRACADVVHYRPGTTRNVCTEFW</sequence>
<feature type="transmembrane region" description="Helical" evidence="2">
    <location>
        <begin position="102"/>
        <end position="125"/>
    </location>
</feature>
<reference evidence="4" key="2">
    <citation type="submission" date="2020-09" db="EMBL/GenBank/DDBJ databases">
        <authorList>
            <person name="Sun Q."/>
            <person name="Zhou Y."/>
        </authorList>
    </citation>
    <scope>NUCLEOTIDE SEQUENCE</scope>
    <source>
        <strain evidence="4">CGMCC 4.7679</strain>
    </source>
</reference>
<feature type="region of interest" description="Disordered" evidence="1">
    <location>
        <begin position="1"/>
        <end position="35"/>
    </location>
</feature>
<gene>
    <name evidence="4" type="ORF">GCM10017566_23220</name>
</gene>
<dbReference type="Proteomes" id="UP000658656">
    <property type="component" value="Unassembled WGS sequence"/>
</dbReference>
<keyword evidence="5" id="KW-1185">Reference proteome</keyword>
<protein>
    <recommendedName>
        <fullName evidence="3">HTH cro/C1-type domain-containing protein</fullName>
    </recommendedName>
</protein>
<keyword evidence="2" id="KW-1133">Transmembrane helix</keyword>
<dbReference type="InterPro" id="IPR001387">
    <property type="entry name" value="Cro/C1-type_HTH"/>
</dbReference>
<dbReference type="InterPro" id="IPR010982">
    <property type="entry name" value="Lambda_DNA-bd_dom_sf"/>
</dbReference>
<dbReference type="RefSeq" id="WP_145939098.1">
    <property type="nucleotide sequence ID" value="NZ_BNAV01000003.1"/>
</dbReference>
<dbReference type="Gene3D" id="1.10.260.40">
    <property type="entry name" value="lambda repressor-like DNA-binding domains"/>
    <property type="match status" value="1"/>
</dbReference>
<accession>A0A8H9IR48</accession>
<proteinExistence type="predicted"/>
<name>A0A8H9IR48_9PSEU</name>
<organism evidence="4 5">
    <name type="scientific">Amycolatopsis bartoniae</name>
    <dbReference type="NCBI Taxonomy" id="941986"/>
    <lineage>
        <taxon>Bacteria</taxon>
        <taxon>Bacillati</taxon>
        <taxon>Actinomycetota</taxon>
        <taxon>Actinomycetes</taxon>
        <taxon>Pseudonocardiales</taxon>
        <taxon>Pseudonocardiaceae</taxon>
        <taxon>Amycolatopsis</taxon>
    </lineage>
</organism>
<dbReference type="EMBL" id="BNAV01000003">
    <property type="protein sequence ID" value="GHF49625.1"/>
    <property type="molecule type" value="Genomic_DNA"/>
</dbReference>
<dbReference type="GO" id="GO:0003677">
    <property type="term" value="F:DNA binding"/>
    <property type="evidence" value="ECO:0007669"/>
    <property type="project" value="InterPro"/>
</dbReference>
<evidence type="ECO:0000256" key="1">
    <source>
        <dbReference type="SAM" id="MobiDB-lite"/>
    </source>
</evidence>
<evidence type="ECO:0000313" key="4">
    <source>
        <dbReference type="EMBL" id="GHF49625.1"/>
    </source>
</evidence>